<evidence type="ECO:0000313" key="2">
    <source>
        <dbReference type="EMBL" id="KDA03311.1"/>
    </source>
</evidence>
<dbReference type="OrthoDB" id="572536at2"/>
<protein>
    <recommendedName>
        <fullName evidence="4">Lipoprotein</fullName>
    </recommendedName>
</protein>
<dbReference type="PATRIC" id="fig|1280953.3.peg.1104"/>
<proteinExistence type="predicted"/>
<evidence type="ECO:0008006" key="4">
    <source>
        <dbReference type="Google" id="ProtNLM"/>
    </source>
</evidence>
<dbReference type="eggNOG" id="ENOG503065G">
    <property type="taxonomic scope" value="Bacteria"/>
</dbReference>
<accession>A0A059G922</accession>
<reference evidence="2 3" key="1">
    <citation type="journal article" date="2014" name="Antonie Van Leeuwenhoek">
        <title>Hyphomonas beringensis sp. nov. and Hyphomonas chukchiensis sp. nov., isolated from surface seawater of the Bering Sea and Chukchi Sea.</title>
        <authorList>
            <person name="Li C."/>
            <person name="Lai Q."/>
            <person name="Li G."/>
            <person name="Dong C."/>
            <person name="Wang J."/>
            <person name="Liao Y."/>
            <person name="Shao Z."/>
        </authorList>
    </citation>
    <scope>NUCLEOTIDE SEQUENCE [LARGE SCALE GENOMIC DNA]</scope>
    <source>
        <strain evidence="2 3">SCH89</strain>
    </source>
</reference>
<gene>
    <name evidence="2" type="ORF">HOC_05488</name>
</gene>
<comment type="caution">
    <text evidence="2">The sequence shown here is derived from an EMBL/GenBank/DDBJ whole genome shotgun (WGS) entry which is preliminary data.</text>
</comment>
<keyword evidence="1" id="KW-0732">Signal</keyword>
<keyword evidence="3" id="KW-1185">Reference proteome</keyword>
<evidence type="ECO:0000313" key="3">
    <source>
        <dbReference type="Proteomes" id="UP000024942"/>
    </source>
</evidence>
<dbReference type="EMBL" id="ARYL01000006">
    <property type="protein sequence ID" value="KDA03311.1"/>
    <property type="molecule type" value="Genomic_DNA"/>
</dbReference>
<feature type="signal peptide" evidence="1">
    <location>
        <begin position="1"/>
        <end position="20"/>
    </location>
</feature>
<dbReference type="STRING" id="1280953.HOC_05488"/>
<dbReference type="AlphaFoldDB" id="A0A059G922"/>
<organism evidence="2 3">
    <name type="scientific">Hyphomonas oceanitis SCH89</name>
    <dbReference type="NCBI Taxonomy" id="1280953"/>
    <lineage>
        <taxon>Bacteria</taxon>
        <taxon>Pseudomonadati</taxon>
        <taxon>Pseudomonadota</taxon>
        <taxon>Alphaproteobacteria</taxon>
        <taxon>Hyphomonadales</taxon>
        <taxon>Hyphomonadaceae</taxon>
        <taxon>Hyphomonas</taxon>
    </lineage>
</organism>
<feature type="chain" id="PRO_5001578082" description="Lipoprotein" evidence="1">
    <location>
        <begin position="21"/>
        <end position="140"/>
    </location>
</feature>
<dbReference type="RefSeq" id="WP_035536556.1">
    <property type="nucleotide sequence ID" value="NZ_ARYL01000006.1"/>
</dbReference>
<sequence length="140" mass="15050">MKSIIAASLAFAAIALPAIADEVWSTPVGDVIYEDDLTTGEAVLSFPTGDPEIRSMAYFTGMAGVFTGRTYFEGVWTESEVGDACSVAIADPRTGEPRHNWGRIHIVFTEPDFPGGWVAMRGSCFDTPDQFLVGKPVTAQ</sequence>
<evidence type="ECO:0000256" key="1">
    <source>
        <dbReference type="SAM" id="SignalP"/>
    </source>
</evidence>
<name>A0A059G922_9PROT</name>
<dbReference type="Proteomes" id="UP000024942">
    <property type="component" value="Unassembled WGS sequence"/>
</dbReference>